<keyword evidence="1" id="KW-0472">Membrane</keyword>
<feature type="transmembrane region" description="Helical" evidence="1">
    <location>
        <begin position="18"/>
        <end position="37"/>
    </location>
</feature>
<evidence type="ECO:0008006" key="4">
    <source>
        <dbReference type="Google" id="ProtNLM"/>
    </source>
</evidence>
<reference evidence="2 3" key="1">
    <citation type="submission" date="2020-09" db="EMBL/GenBank/DDBJ databases">
        <title>Bacillus nautilus sp. nov., Chryseoglobus crepusculi sp. nov, and Psychrobacter noctis sp. nov., isolated from deep-sea sponges from the equatorial Atlantic.</title>
        <authorList>
            <person name="Stennett H.L."/>
            <person name="Williams S.E."/>
        </authorList>
    </citation>
    <scope>NUCLEOTIDE SEQUENCE [LARGE SCALE GENOMIC DNA]</scope>
    <source>
        <strain evidence="2 3">28M-24</strain>
    </source>
</reference>
<accession>A0ABR8LV64</accession>
<dbReference type="RefSeq" id="WP_191100913.1">
    <property type="nucleotide sequence ID" value="NZ_JACXXH010000001.1"/>
</dbReference>
<keyword evidence="1" id="KW-1133">Transmembrane helix</keyword>
<dbReference type="EMBL" id="JACXXH010000001">
    <property type="protein sequence ID" value="MBD3862380.1"/>
    <property type="molecule type" value="Genomic_DNA"/>
</dbReference>
<evidence type="ECO:0000313" key="3">
    <source>
        <dbReference type="Proteomes" id="UP000627521"/>
    </source>
</evidence>
<gene>
    <name evidence="2" type="ORF">IEG06_02880</name>
</gene>
<feature type="transmembrane region" description="Helical" evidence="1">
    <location>
        <begin position="49"/>
        <end position="69"/>
    </location>
</feature>
<keyword evidence="3" id="KW-1185">Reference proteome</keyword>
<protein>
    <recommendedName>
        <fullName evidence="4">DUF202 domain-containing protein</fullName>
    </recommendedName>
</protein>
<organism evidence="2 3">
    <name type="scientific">Olleya marilimosa</name>
    <dbReference type="NCBI Taxonomy" id="272164"/>
    <lineage>
        <taxon>Bacteria</taxon>
        <taxon>Pseudomonadati</taxon>
        <taxon>Bacteroidota</taxon>
        <taxon>Flavobacteriia</taxon>
        <taxon>Flavobacteriales</taxon>
        <taxon>Flavobacteriaceae</taxon>
    </lineage>
</organism>
<proteinExistence type="predicted"/>
<dbReference type="Proteomes" id="UP000627521">
    <property type="component" value="Unassembled WGS sequence"/>
</dbReference>
<sequence>MTESTQNTIYKWSLRAKYIYIFILGAGLLSFGFDTLLEPGKLSKREELNNFIIVMCLFFGLALIVVGFYRKNEIEYYIEQQKL</sequence>
<name>A0ABR8LV64_9FLAO</name>
<evidence type="ECO:0000313" key="2">
    <source>
        <dbReference type="EMBL" id="MBD3862380.1"/>
    </source>
</evidence>
<evidence type="ECO:0000256" key="1">
    <source>
        <dbReference type="SAM" id="Phobius"/>
    </source>
</evidence>
<keyword evidence="1" id="KW-0812">Transmembrane</keyword>
<comment type="caution">
    <text evidence="2">The sequence shown here is derived from an EMBL/GenBank/DDBJ whole genome shotgun (WGS) entry which is preliminary data.</text>
</comment>